<sequence length="300" mass="34727">MSRRGADVVSDSKLALEGRKIRFSLVLATVDRTVELEKFLLSLEAQTYRNFEVILIDQNPDERIKEVLSRFSFSFPVRHLKVRWKGLSRARNFGLRYAKGEIVAFPDDDCVYNDPYFLSKISDFLEKRSDIDLLIVRATDLGGRDFPLQRKTPGKVSPWQMWHLSISWVLFALRRVTEKVFFDEHLGVGSETPWGAGEDTDFGLRVLKAGFSVWYEPTLSVAHPNKLPGAEKARRYGRGNGYVLRKHGAWMKFVWIMARRGVALLFYMLMGKWEETTWRWEALKGTIEGFTGLVRGKRRI</sequence>
<dbReference type="SUPFAM" id="SSF53448">
    <property type="entry name" value="Nucleotide-diphospho-sugar transferases"/>
    <property type="match status" value="1"/>
</dbReference>
<keyword evidence="2" id="KW-0808">Transferase</keyword>
<reference evidence="3" key="1">
    <citation type="submission" date="2016-06" db="EMBL/GenBank/DDBJ databases">
        <title>Whole genome sequencing of Thermus brockianus strain GE-1.</title>
        <authorList>
            <person name="Schaefers C."/>
            <person name="Blank S."/>
            <person name="Wiebusch S."/>
            <person name="Elleuche S."/>
            <person name="Antranikian G."/>
        </authorList>
    </citation>
    <scope>NUCLEOTIDE SEQUENCE [LARGE SCALE GENOMIC DNA]</scope>
    <source>
        <strain evidence="3">GE-1</strain>
    </source>
</reference>
<dbReference type="PANTHER" id="PTHR43685:SF2">
    <property type="entry name" value="GLYCOSYLTRANSFERASE 2-LIKE DOMAIN-CONTAINING PROTEIN"/>
    <property type="match status" value="1"/>
</dbReference>
<name>A0A1J0LQ37_THEBO</name>
<dbReference type="RefSeq" id="WP_161489860.1">
    <property type="nucleotide sequence ID" value="NZ_CP016312.1"/>
</dbReference>
<proteinExistence type="predicted"/>
<dbReference type="PANTHER" id="PTHR43685">
    <property type="entry name" value="GLYCOSYLTRANSFERASE"/>
    <property type="match status" value="1"/>
</dbReference>
<evidence type="ECO:0000259" key="1">
    <source>
        <dbReference type="Pfam" id="PF00535"/>
    </source>
</evidence>
<protein>
    <submittedName>
        <fullName evidence="2">Glycosyltransferase</fullName>
    </submittedName>
</protein>
<dbReference type="InterPro" id="IPR001173">
    <property type="entry name" value="Glyco_trans_2-like"/>
</dbReference>
<dbReference type="Pfam" id="PF00535">
    <property type="entry name" value="Glycos_transf_2"/>
    <property type="match status" value="1"/>
</dbReference>
<gene>
    <name evidence="2" type="ORF">A0O31_00163</name>
</gene>
<dbReference type="InterPro" id="IPR029044">
    <property type="entry name" value="Nucleotide-diphossugar_trans"/>
</dbReference>
<feature type="domain" description="Glycosyltransferase 2-like" evidence="1">
    <location>
        <begin position="24"/>
        <end position="152"/>
    </location>
</feature>
<organism evidence="2 3">
    <name type="scientific">Thermus brockianus</name>
    <dbReference type="NCBI Taxonomy" id="56956"/>
    <lineage>
        <taxon>Bacteria</taxon>
        <taxon>Thermotogati</taxon>
        <taxon>Deinococcota</taxon>
        <taxon>Deinococci</taxon>
        <taxon>Thermales</taxon>
        <taxon>Thermaceae</taxon>
        <taxon>Thermus</taxon>
    </lineage>
</organism>
<accession>A0A1J0LQ37</accession>
<dbReference type="AlphaFoldDB" id="A0A1J0LQ37"/>
<dbReference type="Proteomes" id="UP000182993">
    <property type="component" value="Chromosome"/>
</dbReference>
<evidence type="ECO:0000313" key="2">
    <source>
        <dbReference type="EMBL" id="APD08390.1"/>
    </source>
</evidence>
<dbReference type="KEGG" id="tbc:A0O31_00163"/>
<dbReference type="STRING" id="56956.A0O31_00163"/>
<dbReference type="Gene3D" id="3.90.550.10">
    <property type="entry name" value="Spore Coat Polysaccharide Biosynthesis Protein SpsA, Chain A"/>
    <property type="match status" value="1"/>
</dbReference>
<dbReference type="EMBL" id="CP016312">
    <property type="protein sequence ID" value="APD08390.1"/>
    <property type="molecule type" value="Genomic_DNA"/>
</dbReference>
<evidence type="ECO:0000313" key="3">
    <source>
        <dbReference type="Proteomes" id="UP000182993"/>
    </source>
</evidence>
<dbReference type="CDD" id="cd00761">
    <property type="entry name" value="Glyco_tranf_GTA_type"/>
    <property type="match status" value="1"/>
</dbReference>
<dbReference type="GO" id="GO:0016740">
    <property type="term" value="F:transferase activity"/>
    <property type="evidence" value="ECO:0007669"/>
    <property type="project" value="UniProtKB-KW"/>
</dbReference>
<dbReference type="InterPro" id="IPR050834">
    <property type="entry name" value="Glycosyltransf_2"/>
</dbReference>